<evidence type="ECO:0000256" key="1">
    <source>
        <dbReference type="SAM" id="MobiDB-lite"/>
    </source>
</evidence>
<organism evidence="2 3">
    <name type="scientific">Paraburkholderia humisilvae</name>
    <dbReference type="NCBI Taxonomy" id="627669"/>
    <lineage>
        <taxon>Bacteria</taxon>
        <taxon>Pseudomonadati</taxon>
        <taxon>Pseudomonadota</taxon>
        <taxon>Betaproteobacteria</taxon>
        <taxon>Burkholderiales</taxon>
        <taxon>Burkholderiaceae</taxon>
        <taxon>Paraburkholderia</taxon>
    </lineage>
</organism>
<dbReference type="EMBL" id="CADIKH010000234">
    <property type="protein sequence ID" value="CAB3775023.1"/>
    <property type="molecule type" value="Genomic_DNA"/>
</dbReference>
<accession>A0A6J5F9G8</accession>
<sequence>MSLYISVSTAVIAQQVHGFRSDANFREPLPSSFPRRIDHHHCERRNHEERD</sequence>
<name>A0A6J5F9G8_9BURK</name>
<reference evidence="2 3" key="1">
    <citation type="submission" date="2020-04" db="EMBL/GenBank/DDBJ databases">
        <authorList>
            <person name="De Canck E."/>
        </authorList>
    </citation>
    <scope>NUCLEOTIDE SEQUENCE [LARGE SCALE GENOMIC DNA]</scope>
    <source>
        <strain evidence="2 3">LMG 29542</strain>
    </source>
</reference>
<protein>
    <submittedName>
        <fullName evidence="2">Uncharacterized protein</fullName>
    </submittedName>
</protein>
<feature type="region of interest" description="Disordered" evidence="1">
    <location>
        <begin position="30"/>
        <end position="51"/>
    </location>
</feature>
<evidence type="ECO:0000313" key="2">
    <source>
        <dbReference type="EMBL" id="CAB3775023.1"/>
    </source>
</evidence>
<proteinExistence type="predicted"/>
<dbReference type="AlphaFoldDB" id="A0A6J5F9G8"/>
<gene>
    <name evidence="2" type="ORF">LMG29542_08405</name>
</gene>
<dbReference type="Proteomes" id="UP000494363">
    <property type="component" value="Unassembled WGS sequence"/>
</dbReference>
<keyword evidence="3" id="KW-1185">Reference proteome</keyword>
<evidence type="ECO:0000313" key="3">
    <source>
        <dbReference type="Proteomes" id="UP000494363"/>
    </source>
</evidence>